<dbReference type="NCBIfam" id="NF004281">
    <property type="entry name" value="PRK05690.1"/>
    <property type="match status" value="1"/>
</dbReference>
<dbReference type="GO" id="GO:0005829">
    <property type="term" value="C:cytosol"/>
    <property type="evidence" value="ECO:0007669"/>
    <property type="project" value="UniProtKB-SubCell"/>
</dbReference>
<comment type="subcellular location">
    <subcellularLocation>
        <location evidence="1">Cytoplasm</location>
        <location evidence="1">Cytosol</location>
    </subcellularLocation>
</comment>
<evidence type="ECO:0000256" key="3">
    <source>
        <dbReference type="ARBA" id="ARBA00022679"/>
    </source>
</evidence>
<evidence type="ECO:0000256" key="10">
    <source>
        <dbReference type="ARBA" id="ARBA00023268"/>
    </source>
</evidence>
<dbReference type="InterPro" id="IPR000594">
    <property type="entry name" value="ThiF_NAD_FAD-bd"/>
</dbReference>
<evidence type="ECO:0000256" key="4">
    <source>
        <dbReference type="ARBA" id="ARBA00022694"/>
    </source>
</evidence>
<feature type="binding site" evidence="11">
    <location>
        <position position="324"/>
    </location>
    <ligand>
        <name>Zn(2+)</name>
        <dbReference type="ChEBI" id="CHEBI:29105"/>
    </ligand>
</feature>
<dbReference type="PANTHER" id="PTHR10953:SF102">
    <property type="entry name" value="ADENYLYLTRANSFERASE AND SULFURTRANSFERASE MOCS3"/>
    <property type="match status" value="1"/>
</dbReference>
<keyword evidence="9 11" id="KW-0501">Molybdenum cofactor biosynthesis</keyword>
<dbReference type="InterPro" id="IPR035985">
    <property type="entry name" value="Ubiquitin-activating_enz"/>
</dbReference>
<feature type="domain" description="Rhodanese" evidence="13">
    <location>
        <begin position="372"/>
        <end position="475"/>
    </location>
</feature>
<name>A0A2J7QYC8_9NEOP</name>
<dbReference type="GO" id="GO:0005524">
    <property type="term" value="F:ATP binding"/>
    <property type="evidence" value="ECO:0007669"/>
    <property type="project" value="UniProtKB-KW"/>
</dbReference>
<dbReference type="Pfam" id="PF00581">
    <property type="entry name" value="Rhodanese"/>
    <property type="match status" value="1"/>
</dbReference>
<dbReference type="PROSITE" id="PS50206">
    <property type="entry name" value="RHODANESE_3"/>
    <property type="match status" value="1"/>
</dbReference>
<evidence type="ECO:0000256" key="1">
    <source>
        <dbReference type="ARBA" id="ARBA00004514"/>
    </source>
</evidence>
<dbReference type="InterPro" id="IPR036873">
    <property type="entry name" value="Rhodanese-like_dom_sf"/>
</dbReference>
<dbReference type="EC" id="2.7.7.-" evidence="11"/>
<organism evidence="14 15">
    <name type="scientific">Cryptotermes secundus</name>
    <dbReference type="NCBI Taxonomy" id="105785"/>
    <lineage>
        <taxon>Eukaryota</taxon>
        <taxon>Metazoa</taxon>
        <taxon>Ecdysozoa</taxon>
        <taxon>Arthropoda</taxon>
        <taxon>Hexapoda</taxon>
        <taxon>Insecta</taxon>
        <taxon>Pterygota</taxon>
        <taxon>Neoptera</taxon>
        <taxon>Polyneoptera</taxon>
        <taxon>Dictyoptera</taxon>
        <taxon>Blattodea</taxon>
        <taxon>Blattoidea</taxon>
        <taxon>Termitoidae</taxon>
        <taxon>Kalotermitidae</taxon>
        <taxon>Cryptotermitinae</taxon>
        <taxon>Cryptotermes</taxon>
    </lineage>
</organism>
<evidence type="ECO:0000256" key="7">
    <source>
        <dbReference type="ARBA" id="ARBA00022833"/>
    </source>
</evidence>
<feature type="binding site" evidence="11">
    <location>
        <position position="140"/>
    </location>
    <ligand>
        <name>ATP</name>
        <dbReference type="ChEBI" id="CHEBI:30616"/>
    </ligand>
</feature>
<dbReference type="GO" id="GO:0046872">
    <property type="term" value="F:metal ion binding"/>
    <property type="evidence" value="ECO:0007669"/>
    <property type="project" value="UniProtKB-KW"/>
</dbReference>
<dbReference type="EC" id="2.8.1.-" evidence="11"/>
<keyword evidence="8 11" id="KW-0067">ATP-binding</keyword>
<feature type="coiled-coil region" evidence="12">
    <location>
        <begin position="41"/>
        <end position="68"/>
    </location>
</feature>
<sequence>MLAMMLQPLQALQQIAIRCIRLCCHVVERYICVFIIVMDVVDLLKDEILNLRKKLMEKEAVLRQHQTQMYEKAEEKGLYKKLTNVEIDRYSRQIIMPEIGMKGQQALKNSSVLVVGAGGLGCPSALYLTGAGVGHIGIVDYDKVKLNNLHRQLLHPETSTGQPKVLSAFNSLKRLNSFVHITPYDMQLDSTNALDAIRDYDVVVDATDNVATRYLLNDACVLTDRPLVSGSALQLEGQLTVYNYNNGPCYRCLFPVPPPPETVTNCGDGGVLGAVPGVIGVLQALETLKILLGHQGVVTKKLLLFDASDCSFRNVRLRDRNPSCAICGNEPSITALVDYEQFCGSKANDKHNSIHLLDNVDRISTGTYHDVRSEPHILIDVRSPLEFEICHLPGSLNVPLKDLASEQLVQPLKEVITKKGSSDKDFPVFVVCRRGNDSQKGVLALRETLSGLNVSVKDIIGGLHSWAKDIDPSFPVY</sequence>
<dbReference type="GO" id="GO:0032447">
    <property type="term" value="P:protein urmylation"/>
    <property type="evidence" value="ECO:0007669"/>
    <property type="project" value="TreeGrafter"/>
</dbReference>
<dbReference type="CDD" id="cd00757">
    <property type="entry name" value="ThiF_MoeB_HesA_family"/>
    <property type="match status" value="1"/>
</dbReference>
<dbReference type="GO" id="GO:0006777">
    <property type="term" value="P:Mo-molybdopterin cofactor biosynthetic process"/>
    <property type="evidence" value="ECO:0007669"/>
    <property type="project" value="UniProtKB-UniRule"/>
</dbReference>
<feature type="binding site" evidence="11">
    <location>
        <begin position="208"/>
        <end position="209"/>
    </location>
    <ligand>
        <name>ATP</name>
        <dbReference type="ChEBI" id="CHEBI:30616"/>
    </ligand>
</feature>
<feature type="binding site" evidence="11">
    <location>
        <begin position="147"/>
        <end position="151"/>
    </location>
    <ligand>
        <name>ATP</name>
        <dbReference type="ChEBI" id="CHEBI:30616"/>
    </ligand>
</feature>
<keyword evidence="4 11" id="KW-0819">tRNA processing</keyword>
<proteinExistence type="inferred from homology"/>
<keyword evidence="5 11" id="KW-0479">Metal-binding</keyword>
<dbReference type="InterPro" id="IPR001763">
    <property type="entry name" value="Rhodanese-like_dom"/>
</dbReference>
<keyword evidence="15" id="KW-1185">Reference proteome</keyword>
<reference evidence="14 15" key="1">
    <citation type="submission" date="2017-12" db="EMBL/GenBank/DDBJ databases">
        <title>Hemimetabolous genomes reveal molecular basis of termite eusociality.</title>
        <authorList>
            <person name="Harrison M.C."/>
            <person name="Jongepier E."/>
            <person name="Robertson H.M."/>
            <person name="Arning N."/>
            <person name="Bitard-Feildel T."/>
            <person name="Chao H."/>
            <person name="Childers C.P."/>
            <person name="Dinh H."/>
            <person name="Doddapaneni H."/>
            <person name="Dugan S."/>
            <person name="Gowin J."/>
            <person name="Greiner C."/>
            <person name="Han Y."/>
            <person name="Hu H."/>
            <person name="Hughes D.S.T."/>
            <person name="Huylmans A.-K."/>
            <person name="Kemena C."/>
            <person name="Kremer L.P.M."/>
            <person name="Lee S.L."/>
            <person name="Lopez-Ezquerra A."/>
            <person name="Mallet L."/>
            <person name="Monroy-Kuhn J.M."/>
            <person name="Moser A."/>
            <person name="Murali S.C."/>
            <person name="Muzny D.M."/>
            <person name="Otani S."/>
            <person name="Piulachs M.-D."/>
            <person name="Poelchau M."/>
            <person name="Qu J."/>
            <person name="Schaub F."/>
            <person name="Wada-Katsumata A."/>
            <person name="Worley K.C."/>
            <person name="Xie Q."/>
            <person name="Ylla G."/>
            <person name="Poulsen M."/>
            <person name="Gibbs R.A."/>
            <person name="Schal C."/>
            <person name="Richards S."/>
            <person name="Belles X."/>
            <person name="Korb J."/>
            <person name="Bornberg-Bauer E."/>
        </authorList>
    </citation>
    <scope>NUCLEOTIDE SEQUENCE [LARGE SCALE GENOMIC DNA]</scope>
    <source>
        <tissue evidence="14">Whole body</tissue>
    </source>
</reference>
<dbReference type="Gene3D" id="3.40.50.720">
    <property type="entry name" value="NAD(P)-binding Rossmann-like Domain"/>
    <property type="match status" value="1"/>
</dbReference>
<gene>
    <name evidence="14" type="ORF">B7P43_G14687</name>
</gene>
<evidence type="ECO:0000313" key="14">
    <source>
        <dbReference type="EMBL" id="PNF33587.1"/>
    </source>
</evidence>
<dbReference type="SUPFAM" id="SSF69572">
    <property type="entry name" value="Activating enzymes of the ubiquitin-like proteins"/>
    <property type="match status" value="1"/>
</dbReference>
<feature type="binding site" evidence="11">
    <location>
        <position position="327"/>
    </location>
    <ligand>
        <name>Zn(2+)</name>
        <dbReference type="ChEBI" id="CHEBI:29105"/>
    </ligand>
</feature>
<dbReference type="GO" id="GO:0004792">
    <property type="term" value="F:thiosulfate-cyanide sulfurtransferase activity"/>
    <property type="evidence" value="ECO:0007669"/>
    <property type="project" value="TreeGrafter"/>
</dbReference>
<keyword evidence="3 11" id="KW-0808">Transferase</keyword>
<keyword evidence="14" id="KW-0548">Nucleotidyltransferase</keyword>
<feature type="binding site" evidence="11">
    <location>
        <position position="252"/>
    </location>
    <ligand>
        <name>Zn(2+)</name>
        <dbReference type="ChEBI" id="CHEBI:29105"/>
    </ligand>
</feature>
<dbReference type="GO" id="GO:0042292">
    <property type="term" value="F:URM1 activating enzyme activity"/>
    <property type="evidence" value="ECO:0007669"/>
    <property type="project" value="TreeGrafter"/>
</dbReference>
<dbReference type="FunCoup" id="A0A2J7QYC8">
    <property type="interactions" value="378"/>
</dbReference>
<keyword evidence="10 11" id="KW-0511">Multifunctional enzyme</keyword>
<comment type="function">
    <text evidence="11">Plays a central role in 2-thiolation of mcm(5)S(2)U at tRNA wobble positions of cytosolic tRNA(Lys), tRNA(Glu) and tRNA(Gln). Acts by mediating the C-terminal thiocarboxylation of the sulfur carrier URM1. Its N-terminus first activates URM1 as acyl-adenylate (-COAMP), then the persulfide sulfur on the catalytic cysteine is transferred to URM1 to form thiocarboxylation (-COSH) of its C-terminus. The reaction probably involves hydrogen sulfide that is generated from the persulfide intermediate and that acts as nucleophile towards URM1. Subsequently, a transient disulfide bond is formed. Does not use thiosulfate as sulfur donor; NFS1 probably acting as a sulfur donor for thiocarboxylation reactions.</text>
</comment>
<dbReference type="AlphaFoldDB" id="A0A2J7QYC8"/>
<feature type="binding site" evidence="11">
    <location>
        <position position="119"/>
    </location>
    <ligand>
        <name>ATP</name>
        <dbReference type="ChEBI" id="CHEBI:30616"/>
    </ligand>
</feature>
<evidence type="ECO:0000256" key="9">
    <source>
        <dbReference type="ARBA" id="ARBA00023150"/>
    </source>
</evidence>
<dbReference type="InterPro" id="IPR045886">
    <property type="entry name" value="ThiF/MoeB/HesA"/>
</dbReference>
<evidence type="ECO:0000256" key="8">
    <source>
        <dbReference type="ARBA" id="ARBA00022840"/>
    </source>
</evidence>
<evidence type="ECO:0000313" key="15">
    <source>
        <dbReference type="Proteomes" id="UP000235965"/>
    </source>
</evidence>
<evidence type="ECO:0000256" key="12">
    <source>
        <dbReference type="SAM" id="Coils"/>
    </source>
</evidence>
<feature type="active site" description="Cysteine persulfide intermediate; for sulfurtransferase activity" evidence="11">
    <location>
        <position position="432"/>
    </location>
</feature>
<feature type="active site" description="Glycyl thioester intermediate; for adenylyltransferase activity" evidence="11">
    <location>
        <position position="266"/>
    </location>
</feature>
<protein>
    <recommendedName>
        <fullName evidence="11">Adenylyltransferase and sulfurtransferase MOCS3 homolog</fullName>
    </recommendedName>
    <alternativeName>
        <fullName evidence="11">UBA4 homolog</fullName>
    </alternativeName>
    <alternativeName>
        <fullName evidence="11">Ubiquitin-like protein activator 4 homolog</fullName>
    </alternativeName>
    <domain>
        <recommendedName>
            <fullName evidence="11">Adenylyltransferase</fullName>
            <ecNumber evidence="11">2.7.7.-</ecNumber>
        </recommendedName>
    </domain>
    <domain>
        <recommendedName>
            <fullName evidence="11">Sulfurtransferase</fullName>
            <ecNumber evidence="11">2.8.1.-</ecNumber>
        </recommendedName>
    </domain>
</protein>
<evidence type="ECO:0000259" key="13">
    <source>
        <dbReference type="PROSITE" id="PS50206"/>
    </source>
</evidence>
<dbReference type="Pfam" id="PF00899">
    <property type="entry name" value="ThiF"/>
    <property type="match status" value="1"/>
</dbReference>
<dbReference type="EMBL" id="NEVH01009101">
    <property type="protein sequence ID" value="PNF33587.1"/>
    <property type="molecule type" value="Genomic_DNA"/>
</dbReference>
<keyword evidence="7 11" id="KW-0862">Zinc</keyword>
<dbReference type="InParanoid" id="A0A2J7QYC8"/>
<evidence type="ECO:0000256" key="2">
    <source>
        <dbReference type="ARBA" id="ARBA00022490"/>
    </source>
</evidence>
<evidence type="ECO:0000256" key="11">
    <source>
        <dbReference type="HAMAP-Rule" id="MF_03049"/>
    </source>
</evidence>
<dbReference type="FunFam" id="3.40.250.10:FF:000014">
    <property type="entry name" value="Adenylyltransferase and sulfurtransferase MOCS3"/>
    <property type="match status" value="1"/>
</dbReference>
<dbReference type="GO" id="GO:0070566">
    <property type="term" value="F:adenylyltransferase activity"/>
    <property type="evidence" value="ECO:0007669"/>
    <property type="project" value="InterPro"/>
</dbReference>
<comment type="pathway">
    <text evidence="11">tRNA modification; 5-methoxycarbonylmethyl-2-thiouridine-tRNA biosynthesis.</text>
</comment>
<dbReference type="STRING" id="105785.A0A2J7QYC8"/>
<dbReference type="OrthoDB" id="10261062at2759"/>
<keyword evidence="2 11" id="KW-0963">Cytoplasm</keyword>
<keyword evidence="12" id="KW-0175">Coiled coil</keyword>
<dbReference type="Proteomes" id="UP000235965">
    <property type="component" value="Unassembled WGS sequence"/>
</dbReference>
<dbReference type="UniPathway" id="UPA00988"/>
<dbReference type="InterPro" id="IPR028885">
    <property type="entry name" value="MOCS3/Uba4"/>
</dbReference>
<dbReference type="GO" id="GO:0002143">
    <property type="term" value="P:tRNA wobble position uridine thiolation"/>
    <property type="evidence" value="ECO:0007669"/>
    <property type="project" value="InterPro"/>
</dbReference>
<dbReference type="EMBL" id="NEVH01009101">
    <property type="protein sequence ID" value="PNF33588.1"/>
    <property type="molecule type" value="Genomic_DNA"/>
</dbReference>
<keyword evidence="6 11" id="KW-0547">Nucleotide-binding</keyword>
<evidence type="ECO:0000256" key="5">
    <source>
        <dbReference type="ARBA" id="ARBA00022723"/>
    </source>
</evidence>
<comment type="cofactor">
    <cofactor evidence="11">
        <name>Zn(2+)</name>
        <dbReference type="ChEBI" id="CHEBI:29105"/>
    </cofactor>
    <text evidence="11">Binds 1 zinc ion per subunit.</text>
</comment>
<feature type="binding site" evidence="11">
    <location>
        <position position="164"/>
    </location>
    <ligand>
        <name>ATP</name>
        <dbReference type="ChEBI" id="CHEBI:30616"/>
    </ligand>
</feature>
<comment type="caution">
    <text evidence="14">The sequence shown here is derived from an EMBL/GenBank/DDBJ whole genome shotgun (WGS) entry which is preliminary data.</text>
</comment>
<dbReference type="PANTHER" id="PTHR10953">
    <property type="entry name" value="UBIQUITIN-ACTIVATING ENZYME E1"/>
    <property type="match status" value="1"/>
</dbReference>
<comment type="similarity">
    <text evidence="11">In the N-terminal section; belongs to the HesA/MoeB/ThiF family. UBA4 subfamily.</text>
</comment>
<dbReference type="HAMAP" id="MF_03049">
    <property type="entry name" value="MOCS3_Uba4"/>
    <property type="match status" value="1"/>
</dbReference>
<evidence type="ECO:0000256" key="6">
    <source>
        <dbReference type="ARBA" id="ARBA00022741"/>
    </source>
</evidence>
<dbReference type="Gene3D" id="3.40.250.10">
    <property type="entry name" value="Rhodanese-like domain"/>
    <property type="match status" value="1"/>
</dbReference>
<dbReference type="SMART" id="SM00450">
    <property type="entry name" value="RHOD"/>
    <property type="match status" value="1"/>
</dbReference>
<dbReference type="FunFam" id="3.40.50.720:FF:000206">
    <property type="entry name" value="Adenylyltransferase and sulfurtransferase MOCS3"/>
    <property type="match status" value="1"/>
</dbReference>
<accession>A0A2J7QYC8</accession>
<feature type="binding site" evidence="11">
    <location>
        <position position="249"/>
    </location>
    <ligand>
        <name>Zn(2+)</name>
        <dbReference type="ChEBI" id="CHEBI:29105"/>
    </ligand>
</feature>